<evidence type="ECO:0000313" key="1">
    <source>
        <dbReference type="EMBL" id="BAU77355.1"/>
    </source>
</evidence>
<sequence length="128" mass="13152">MIHGRTRQRGAWLGLLAMLLVFVGPLLSQAREMGGATVPAWVGELACASGHDAGSHEPGPSSHHELSWAKCGYCTLLFNSPALNPSSSPGFLPADAGAVRPGETPLAGFASRSVFPGALTRAPPVVPA</sequence>
<organism evidence="1 2">
    <name type="scientific">Metapseudomonas furukawaii</name>
    <name type="common">Pseudomonas furukawaii</name>
    <dbReference type="NCBI Taxonomy" id="1149133"/>
    <lineage>
        <taxon>Bacteria</taxon>
        <taxon>Pseudomonadati</taxon>
        <taxon>Pseudomonadota</taxon>
        <taxon>Gammaproteobacteria</taxon>
        <taxon>Pseudomonadales</taxon>
        <taxon>Pseudomonadaceae</taxon>
        <taxon>Metapseudomonas</taxon>
    </lineage>
</organism>
<dbReference type="Pfam" id="PF11162">
    <property type="entry name" value="DUF2946"/>
    <property type="match status" value="1"/>
</dbReference>
<keyword evidence="2" id="KW-1185">Reference proteome</keyword>
<dbReference type="Proteomes" id="UP000218554">
    <property type="component" value="Chromosome"/>
</dbReference>
<protein>
    <submittedName>
        <fullName evidence="1">Multicopper oxidases</fullName>
    </submittedName>
</protein>
<dbReference type="AlphaFoldDB" id="A0AAD1C5W5"/>
<accession>A0AAD1C5W5</accession>
<reference evidence="1 2" key="2">
    <citation type="journal article" date="2017" name="Int. J. Syst. Evol. Microbiol.">
        <title>Pseudomonas furukawaii sp. nov., a polychlorinated biphenyl-degrading bacterium isolated from biphenyl-contaminated soil in Japan.</title>
        <authorList>
            <person name="Kimura N."/>
            <person name="Watanabe T."/>
            <person name="Suenaga H."/>
            <person name="Fujihara H."/>
            <person name="Futagami T."/>
            <person name="Goto M."/>
            <person name="Hanada S."/>
            <person name="Hirose J."/>
        </authorList>
    </citation>
    <scope>NUCLEOTIDE SEQUENCE [LARGE SCALE GENOMIC DNA]</scope>
    <source>
        <strain evidence="2">DSM 10086 / NBRC 110670 / KF707</strain>
    </source>
</reference>
<gene>
    <name evidence="1" type="ORF">KF707C_56670</name>
</gene>
<evidence type="ECO:0000313" key="2">
    <source>
        <dbReference type="Proteomes" id="UP000218554"/>
    </source>
</evidence>
<reference evidence="2" key="1">
    <citation type="submission" date="2015-05" db="EMBL/GenBank/DDBJ databases">
        <title>Draft genome sequencing of a biphenyl-degrading bacterium, Pseudomonas balearica KF707 (=NBRC110670).</title>
        <authorList>
            <person name="Kimura N."/>
            <person name="Hirose J."/>
            <person name="Watanabe T."/>
            <person name="Suenaga H."/>
            <person name="Fujihara H."/>
            <person name="Noguchi M."/>
            <person name="Hashimoto M."/>
            <person name="Shimodaira J."/>
            <person name="Tsuchikane K."/>
            <person name="Hosoyama A."/>
            <person name="Yamazoe A."/>
            <person name="Fujita N."/>
            <person name="Furukawa K."/>
        </authorList>
    </citation>
    <scope>NUCLEOTIDE SEQUENCE [LARGE SCALE GENOMIC DNA]</scope>
    <source>
        <strain evidence="2">DSM 10086 / NBRC 110670 / KF707</strain>
    </source>
</reference>
<dbReference type="EMBL" id="AP014862">
    <property type="protein sequence ID" value="BAU77355.1"/>
    <property type="molecule type" value="Genomic_DNA"/>
</dbReference>
<name>A0AAD1C5W5_METFU</name>
<dbReference type="RefSeq" id="WP_003457951.1">
    <property type="nucleotide sequence ID" value="NZ_AJMR01000232.1"/>
</dbReference>
<proteinExistence type="predicted"/>
<dbReference type="InterPro" id="IPR021333">
    <property type="entry name" value="DUF2946"/>
</dbReference>
<dbReference type="KEGG" id="pfuw:KF707C_56670"/>